<dbReference type="RefSeq" id="WP_249317233.1">
    <property type="nucleotide sequence ID" value="NZ_JACRSR010000004.1"/>
</dbReference>
<dbReference type="SUPFAM" id="SSF50044">
    <property type="entry name" value="SH3-domain"/>
    <property type="match status" value="1"/>
</dbReference>
<keyword evidence="2" id="KW-0732">Signal</keyword>
<feature type="compositionally biased region" description="Low complexity" evidence="1">
    <location>
        <begin position="143"/>
        <end position="152"/>
    </location>
</feature>
<dbReference type="PANTHER" id="PTHR34408:SF2">
    <property type="entry name" value="CELL WALL-BINDING PROTEIN YWSB"/>
    <property type="match status" value="1"/>
</dbReference>
<feature type="chain" id="PRO_5038540621" evidence="2">
    <location>
        <begin position="20"/>
        <end position="152"/>
    </location>
</feature>
<proteinExistence type="predicted"/>
<evidence type="ECO:0000313" key="5">
    <source>
        <dbReference type="Proteomes" id="UP000623172"/>
    </source>
</evidence>
<dbReference type="InterPro" id="IPR036028">
    <property type="entry name" value="SH3-like_dom_sf"/>
</dbReference>
<sequence>MKKIALLAGALMLAVGLLAGCGGGDGDAATPTPIVIPSPLNSENPLSTAQPQNIPSVPSATGGASSGDVGDATHTVNADSLNIRSEPNTDSDIIGSLDRDQKVKVLEEGEWSKIQYNDKEGYVKSSYLQKIEGTSPTNPPADDPMATPTAGE</sequence>
<dbReference type="SMART" id="SM00287">
    <property type="entry name" value="SH3b"/>
    <property type="match status" value="1"/>
</dbReference>
<accession>A0A926D493</accession>
<feature type="signal peptide" evidence="2">
    <location>
        <begin position="1"/>
        <end position="19"/>
    </location>
</feature>
<evidence type="ECO:0000256" key="2">
    <source>
        <dbReference type="SAM" id="SignalP"/>
    </source>
</evidence>
<evidence type="ECO:0000259" key="3">
    <source>
        <dbReference type="PROSITE" id="PS51781"/>
    </source>
</evidence>
<dbReference type="PROSITE" id="PS51257">
    <property type="entry name" value="PROKAR_LIPOPROTEIN"/>
    <property type="match status" value="1"/>
</dbReference>
<dbReference type="InterPro" id="IPR003646">
    <property type="entry name" value="SH3-like_bac-type"/>
</dbReference>
<dbReference type="PROSITE" id="PS51781">
    <property type="entry name" value="SH3B"/>
    <property type="match status" value="1"/>
</dbReference>
<dbReference type="EMBL" id="JACRSR010000004">
    <property type="protein sequence ID" value="MBC8532120.1"/>
    <property type="molecule type" value="Genomic_DNA"/>
</dbReference>
<comment type="caution">
    <text evidence="4">The sequence shown here is derived from an EMBL/GenBank/DDBJ whole genome shotgun (WGS) entry which is preliminary data.</text>
</comment>
<evidence type="ECO:0000313" key="4">
    <source>
        <dbReference type="EMBL" id="MBC8532120.1"/>
    </source>
</evidence>
<dbReference type="AlphaFoldDB" id="A0A926D493"/>
<name>A0A926D493_9FIRM</name>
<feature type="compositionally biased region" description="Polar residues" evidence="1">
    <location>
        <begin position="39"/>
        <end position="63"/>
    </location>
</feature>
<dbReference type="InterPro" id="IPR052354">
    <property type="entry name" value="Cell_Wall_Dynamics_Protein"/>
</dbReference>
<dbReference type="Proteomes" id="UP000623172">
    <property type="component" value="Unassembled WGS sequence"/>
</dbReference>
<gene>
    <name evidence="4" type="ORF">H8696_09695</name>
</gene>
<organism evidence="4 5">
    <name type="scientific">Gehongia tenuis</name>
    <dbReference type="NCBI Taxonomy" id="2763655"/>
    <lineage>
        <taxon>Bacteria</taxon>
        <taxon>Bacillati</taxon>
        <taxon>Bacillota</taxon>
        <taxon>Clostridia</taxon>
        <taxon>Christensenellales</taxon>
        <taxon>Christensenellaceae</taxon>
        <taxon>Gehongia</taxon>
    </lineage>
</organism>
<keyword evidence="5" id="KW-1185">Reference proteome</keyword>
<feature type="compositionally biased region" description="Polar residues" evidence="1">
    <location>
        <begin position="74"/>
        <end position="91"/>
    </location>
</feature>
<feature type="region of interest" description="Disordered" evidence="1">
    <location>
        <begin position="127"/>
        <end position="152"/>
    </location>
</feature>
<evidence type="ECO:0000256" key="1">
    <source>
        <dbReference type="SAM" id="MobiDB-lite"/>
    </source>
</evidence>
<reference evidence="4" key="1">
    <citation type="submission" date="2020-08" db="EMBL/GenBank/DDBJ databases">
        <title>Genome public.</title>
        <authorList>
            <person name="Liu C."/>
            <person name="Sun Q."/>
        </authorList>
    </citation>
    <scope>NUCLEOTIDE SEQUENCE</scope>
    <source>
        <strain evidence="4">NSJ-53</strain>
    </source>
</reference>
<protein>
    <submittedName>
        <fullName evidence="4">SH3 domain-containing protein</fullName>
    </submittedName>
</protein>
<dbReference type="Gene3D" id="2.30.30.40">
    <property type="entry name" value="SH3 Domains"/>
    <property type="match status" value="1"/>
</dbReference>
<dbReference type="Pfam" id="PF08239">
    <property type="entry name" value="SH3_3"/>
    <property type="match status" value="1"/>
</dbReference>
<dbReference type="PANTHER" id="PTHR34408">
    <property type="entry name" value="FAMILY PROTEIN, PUTATIVE-RELATED"/>
    <property type="match status" value="1"/>
</dbReference>
<feature type="domain" description="SH3b" evidence="3">
    <location>
        <begin position="71"/>
        <end position="132"/>
    </location>
</feature>
<feature type="region of interest" description="Disordered" evidence="1">
    <location>
        <begin position="28"/>
        <end position="96"/>
    </location>
</feature>